<evidence type="ECO:0000256" key="1">
    <source>
        <dbReference type="SAM" id="MobiDB-lite"/>
    </source>
</evidence>
<keyword evidence="3" id="KW-0418">Kinase</keyword>
<dbReference type="AlphaFoldDB" id="A0A2U2RL97"/>
<dbReference type="SUPFAM" id="SSF53067">
    <property type="entry name" value="Actin-like ATPase domain"/>
    <property type="match status" value="2"/>
</dbReference>
<sequence length="366" mass="38125">MTPSGTREDSHENRPKLRKLPSPILFAKVTTIEEVSVHSAPDRDDTVTSPVILAADVGGTRSRFLVAPLDPQAPPLMDSPVLGPGANLRSSGPGALQSLAGPAREALATAGVTGDQVRAAVLGIAGNGAARRQEISHAVAETLAPLGITPDALHATDDHLTAFLSADVGEDGLLLLAGTGSVSVRFEHRRPVQRCDGMGWLLGDVGSAVWLGRAVLQAVAADIDGRGPRTRLTESLGDVLGLDLRDGLVPRSATGDPRQDLVAAIDGLSPAELGRFAPLPGSLCEDAPDEVAREILDHAGRHFSRTVQRLDPEAGLPVVLAGGVLSTRGPIHDDLVSWLETAGRTVVPVDDGLDGAVRLARERSPR</sequence>
<dbReference type="Gene3D" id="3.30.420.40">
    <property type="match status" value="2"/>
</dbReference>
<feature type="domain" description="ATPase BadF/BadG/BcrA/BcrD type" evidence="2">
    <location>
        <begin position="56"/>
        <end position="356"/>
    </location>
</feature>
<dbReference type="PANTHER" id="PTHR43190">
    <property type="entry name" value="N-ACETYL-D-GLUCOSAMINE KINASE"/>
    <property type="match status" value="1"/>
</dbReference>
<dbReference type="CDD" id="cd24082">
    <property type="entry name" value="ASKHA_NBD_GspK-like"/>
    <property type="match status" value="1"/>
</dbReference>
<comment type="caution">
    <text evidence="3">The sequence shown here is derived from an EMBL/GenBank/DDBJ whole genome shotgun (WGS) entry which is preliminary data.</text>
</comment>
<protein>
    <submittedName>
        <fullName evidence="3">N-acetylglucosamine kinase</fullName>
    </submittedName>
</protein>
<dbReference type="Pfam" id="PF01869">
    <property type="entry name" value="BcrAD_BadFG"/>
    <property type="match status" value="1"/>
</dbReference>
<feature type="region of interest" description="Disordered" evidence="1">
    <location>
        <begin position="1"/>
        <end position="20"/>
    </location>
</feature>
<evidence type="ECO:0000259" key="2">
    <source>
        <dbReference type="Pfam" id="PF01869"/>
    </source>
</evidence>
<dbReference type="InterPro" id="IPR043129">
    <property type="entry name" value="ATPase_NBD"/>
</dbReference>
<dbReference type="Proteomes" id="UP000245590">
    <property type="component" value="Unassembled WGS sequence"/>
</dbReference>
<dbReference type="GO" id="GO:0016301">
    <property type="term" value="F:kinase activity"/>
    <property type="evidence" value="ECO:0007669"/>
    <property type="project" value="UniProtKB-KW"/>
</dbReference>
<reference evidence="3 4" key="1">
    <citation type="submission" date="2018-05" db="EMBL/GenBank/DDBJ databases">
        <title>Brachybacterium sp. M1HQ-2T, whole genome shotgun sequence.</title>
        <authorList>
            <person name="Tuo L."/>
        </authorList>
    </citation>
    <scope>NUCLEOTIDE SEQUENCE [LARGE SCALE GENOMIC DNA]</scope>
    <source>
        <strain evidence="3 4">M1HQ-2</strain>
    </source>
</reference>
<dbReference type="OrthoDB" id="8701357at2"/>
<dbReference type="PANTHER" id="PTHR43190:SF3">
    <property type="entry name" value="N-ACETYL-D-GLUCOSAMINE KINASE"/>
    <property type="match status" value="1"/>
</dbReference>
<organism evidence="3 4">
    <name type="scientific">Brachybacterium endophyticum</name>
    <dbReference type="NCBI Taxonomy" id="2182385"/>
    <lineage>
        <taxon>Bacteria</taxon>
        <taxon>Bacillati</taxon>
        <taxon>Actinomycetota</taxon>
        <taxon>Actinomycetes</taxon>
        <taxon>Micrococcales</taxon>
        <taxon>Dermabacteraceae</taxon>
        <taxon>Brachybacterium</taxon>
    </lineage>
</organism>
<evidence type="ECO:0000313" key="4">
    <source>
        <dbReference type="Proteomes" id="UP000245590"/>
    </source>
</evidence>
<accession>A0A2U2RL97</accession>
<dbReference type="InterPro" id="IPR052519">
    <property type="entry name" value="Euk-type_GlcNAc_Kinase"/>
</dbReference>
<gene>
    <name evidence="3" type="ORF">DEO23_06245</name>
</gene>
<dbReference type="EMBL" id="QFKX01000002">
    <property type="protein sequence ID" value="PWH06554.1"/>
    <property type="molecule type" value="Genomic_DNA"/>
</dbReference>
<keyword evidence="3" id="KW-0808">Transferase</keyword>
<keyword evidence="4" id="KW-1185">Reference proteome</keyword>
<dbReference type="InterPro" id="IPR002731">
    <property type="entry name" value="ATPase_BadF"/>
</dbReference>
<evidence type="ECO:0000313" key="3">
    <source>
        <dbReference type="EMBL" id="PWH06554.1"/>
    </source>
</evidence>
<name>A0A2U2RL97_9MICO</name>
<feature type="compositionally biased region" description="Basic and acidic residues" evidence="1">
    <location>
        <begin position="1"/>
        <end position="15"/>
    </location>
</feature>
<proteinExistence type="predicted"/>